<evidence type="ECO:0000259" key="1">
    <source>
        <dbReference type="Pfam" id="PF07534"/>
    </source>
</evidence>
<proteinExistence type="predicted"/>
<protein>
    <recommendedName>
        <fullName evidence="1">TLDc domain-containing protein</fullName>
    </recommendedName>
</protein>
<comment type="caution">
    <text evidence="2">The sequence shown here is derived from an EMBL/GenBank/DDBJ whole genome shotgun (WGS) entry which is preliminary data.</text>
</comment>
<feature type="domain" description="TLDc" evidence="1">
    <location>
        <begin position="393"/>
        <end position="532"/>
    </location>
</feature>
<accession>A0A5N6KFD4</accession>
<name>A0A5N6KFD4_MONLA</name>
<gene>
    <name evidence="2" type="ORF">EYC80_005823</name>
</gene>
<organism evidence="2 3">
    <name type="scientific">Monilinia laxa</name>
    <name type="common">Brown rot fungus</name>
    <name type="synonym">Sclerotinia laxa</name>
    <dbReference type="NCBI Taxonomy" id="61186"/>
    <lineage>
        <taxon>Eukaryota</taxon>
        <taxon>Fungi</taxon>
        <taxon>Dikarya</taxon>
        <taxon>Ascomycota</taxon>
        <taxon>Pezizomycotina</taxon>
        <taxon>Leotiomycetes</taxon>
        <taxon>Helotiales</taxon>
        <taxon>Sclerotiniaceae</taxon>
        <taxon>Monilinia</taxon>
    </lineage>
</organism>
<sequence>MPWVWPDLDRWVSEGKMSEPAIMKHLDVRIHGCVGDDKMKEVFDSVSTTYEDENAILTESAFISLLTTKERLPSSPEGIDAGKIIYASIKYFSTLPLPRYSDGPDGTNPKLEGLDFNQLKRGLEWFFPDGHGSFITFGYMCRQRNMTDHLRLIFQSLASPTPSLPYEDEKTREIGSKNPFTVEGRIVNDDYCSRLSDSDDVILEDLLDVIWSTQDIIIANVTIANIDKDKLLPIAKQLMVEHQIASFYSLAIPIKRFESLVKALLFLQYSTPEALPDLSEFSEAASCLCAAFLRKDETGFITWPMFEHGMRVVAPYVFDSYYNLLARAFLGKTCDKFEVHDDSDSKVFIGPPNALTIPQASQLYTFLVGSIWLEKLRCFHHYTSLNLPTSSELVIAMQKVPDEAIVIISGTASGEATTFGLYLREPKSDGLSIQQHSFPDTCGSERCSLFQLSPRQDVFRGIVGKPGWKFDSDSITIGEGDGVVMVLKDDLRKLEVRHQVTGGDKTTCTYEANRVRGDWIVEFNIAEIAIWSESS</sequence>
<keyword evidence="3" id="KW-1185">Reference proteome</keyword>
<dbReference type="EMBL" id="VIGI01000003">
    <property type="protein sequence ID" value="KAB8302402.1"/>
    <property type="molecule type" value="Genomic_DNA"/>
</dbReference>
<evidence type="ECO:0000313" key="2">
    <source>
        <dbReference type="EMBL" id="KAB8302402.1"/>
    </source>
</evidence>
<dbReference type="Pfam" id="PF07534">
    <property type="entry name" value="TLD"/>
    <property type="match status" value="1"/>
</dbReference>
<dbReference type="Proteomes" id="UP000326757">
    <property type="component" value="Unassembled WGS sequence"/>
</dbReference>
<reference evidence="2 3" key="1">
    <citation type="submission" date="2019-06" db="EMBL/GenBank/DDBJ databases">
        <title>Genome Sequence of the Brown Rot Fungal Pathogen Monilinia laxa.</title>
        <authorList>
            <person name="De Miccolis Angelini R.M."/>
            <person name="Landi L."/>
            <person name="Abate D."/>
            <person name="Pollastro S."/>
            <person name="Romanazzi G."/>
            <person name="Faretra F."/>
        </authorList>
    </citation>
    <scope>NUCLEOTIDE SEQUENCE [LARGE SCALE GENOMIC DNA]</scope>
    <source>
        <strain evidence="2 3">Mlax316</strain>
    </source>
</reference>
<evidence type="ECO:0000313" key="3">
    <source>
        <dbReference type="Proteomes" id="UP000326757"/>
    </source>
</evidence>
<dbReference type="AlphaFoldDB" id="A0A5N6KFD4"/>
<dbReference type="InterPro" id="IPR006571">
    <property type="entry name" value="TLDc_dom"/>
</dbReference>
<dbReference type="OrthoDB" id="3478278at2759"/>